<keyword evidence="3" id="KW-1185">Reference proteome</keyword>
<evidence type="ECO:0000313" key="2">
    <source>
        <dbReference type="EMBL" id="KJH46400.1"/>
    </source>
</evidence>
<dbReference type="Proteomes" id="UP000053766">
    <property type="component" value="Unassembled WGS sequence"/>
</dbReference>
<evidence type="ECO:0000256" key="1">
    <source>
        <dbReference type="SAM" id="SignalP"/>
    </source>
</evidence>
<name>A0A0D8XPE0_DICVI</name>
<organism evidence="2 3">
    <name type="scientific">Dictyocaulus viviparus</name>
    <name type="common">Bovine lungworm</name>
    <dbReference type="NCBI Taxonomy" id="29172"/>
    <lineage>
        <taxon>Eukaryota</taxon>
        <taxon>Metazoa</taxon>
        <taxon>Ecdysozoa</taxon>
        <taxon>Nematoda</taxon>
        <taxon>Chromadorea</taxon>
        <taxon>Rhabditida</taxon>
        <taxon>Rhabditina</taxon>
        <taxon>Rhabditomorpha</taxon>
        <taxon>Strongyloidea</taxon>
        <taxon>Metastrongylidae</taxon>
        <taxon>Dictyocaulus</taxon>
    </lineage>
</organism>
<accession>A0A0D8XPE0</accession>
<reference evidence="2 3" key="1">
    <citation type="submission" date="2013-11" db="EMBL/GenBank/DDBJ databases">
        <title>Draft genome of the bovine lungworm Dictyocaulus viviparus.</title>
        <authorList>
            <person name="Mitreva M."/>
        </authorList>
    </citation>
    <scope>NUCLEOTIDE SEQUENCE [LARGE SCALE GENOMIC DNA]</scope>
    <source>
        <strain evidence="2 3">HannoverDv2000</strain>
    </source>
</reference>
<feature type="chain" id="PRO_5002336082" evidence="1">
    <location>
        <begin position="18"/>
        <end position="512"/>
    </location>
</feature>
<protein>
    <submittedName>
        <fullName evidence="2">Uncharacterized protein</fullName>
    </submittedName>
</protein>
<evidence type="ECO:0000313" key="3">
    <source>
        <dbReference type="Proteomes" id="UP000053766"/>
    </source>
</evidence>
<sequence length="512" mass="56312">MGVIVCVLFRFVIMTTSNNKSNVFTAKTEVRKDESERIHAQPSSDQSHVFSYESVAAGLPRKITPKYIIRTPLDAPAPLSRPDFGRHNSVKLWRTPTGKLVNLGGKLPTSVLRQSIDENAQSQPKYIRLANGKLAKISTKRVFASLSRRPASPLCRTNHSVFENEGIEATSATAKITSCSEPIDVSTLINTPTTSHCSSLPNNKSIPAPIKTEPMEVGEVVEYHEVQQAGNHHQQTQKPMLEAVLSDVSSGSQVGDLVKLVDQPLFNDEIRANFLRKSCKICRTTIPSMKKNLLSLEARLGGLVETVQNLLIYLNPNDRKALELASAVGSVPLSNGNMKEFAMTSASQNASTASATYHINDGVDVSEKPSSYLLPVAIKADKLLESKIDDASRPTAHQFSTTSNVIGSLNFANNISLRRQSTTSLQRVSVVKGTRFHVADKRNTLRTVSKVKPSEEEAQLRIRVCKDVKSDCSFFNNTNVEVFSKDVIRNFAHGKCYTSCVDCYLYLIGQFA</sequence>
<gene>
    <name evidence="2" type="ORF">DICVIV_07523</name>
</gene>
<dbReference type="OrthoDB" id="5876412at2759"/>
<proteinExistence type="predicted"/>
<feature type="signal peptide" evidence="1">
    <location>
        <begin position="1"/>
        <end position="17"/>
    </location>
</feature>
<dbReference type="EMBL" id="KN716354">
    <property type="protein sequence ID" value="KJH46400.1"/>
    <property type="molecule type" value="Genomic_DNA"/>
</dbReference>
<dbReference type="AlphaFoldDB" id="A0A0D8XPE0"/>
<keyword evidence="1" id="KW-0732">Signal</keyword>
<reference evidence="3" key="2">
    <citation type="journal article" date="2016" name="Sci. Rep.">
        <title>Dictyocaulus viviparus genome, variome and transcriptome elucidate lungworm biology and support future intervention.</title>
        <authorList>
            <person name="McNulty S.N."/>
            <person name="Strube C."/>
            <person name="Rosa B.A."/>
            <person name="Martin J.C."/>
            <person name="Tyagi R."/>
            <person name="Choi Y.J."/>
            <person name="Wang Q."/>
            <person name="Hallsworth Pepin K."/>
            <person name="Zhang X."/>
            <person name="Ozersky P."/>
            <person name="Wilson R.K."/>
            <person name="Sternberg P.W."/>
            <person name="Gasser R.B."/>
            <person name="Mitreva M."/>
        </authorList>
    </citation>
    <scope>NUCLEOTIDE SEQUENCE [LARGE SCALE GENOMIC DNA]</scope>
    <source>
        <strain evidence="3">HannoverDv2000</strain>
    </source>
</reference>